<feature type="region of interest" description="Disordered" evidence="1">
    <location>
        <begin position="48"/>
        <end position="69"/>
    </location>
</feature>
<dbReference type="EMBL" id="JAYMYQ010000005">
    <property type="protein sequence ID" value="KAK7328457.1"/>
    <property type="molecule type" value="Genomic_DNA"/>
</dbReference>
<comment type="caution">
    <text evidence="2">The sequence shown here is derived from an EMBL/GenBank/DDBJ whole genome shotgun (WGS) entry which is preliminary data.</text>
</comment>
<accession>A0AAN9QAW9</accession>
<reference evidence="2 3" key="1">
    <citation type="submission" date="2024-01" db="EMBL/GenBank/DDBJ databases">
        <title>The genomes of 5 underutilized Papilionoideae crops provide insights into root nodulation and disease resistanc.</title>
        <authorList>
            <person name="Jiang F."/>
        </authorList>
    </citation>
    <scope>NUCLEOTIDE SEQUENCE [LARGE SCALE GENOMIC DNA]</scope>
    <source>
        <strain evidence="2">LVBAO_FW01</strain>
        <tissue evidence="2">Leaves</tissue>
    </source>
</reference>
<name>A0AAN9QAW9_CANGL</name>
<evidence type="ECO:0000256" key="1">
    <source>
        <dbReference type="SAM" id="MobiDB-lite"/>
    </source>
</evidence>
<sequence length="185" mass="21035">MGIDFQLHSLSLLDRLVWVYIDSAPARYREGDGQAMLHTRPIVRLAPSDSATRPLGLGSQHTSPARSKPLEFPCGFPGPRLLLFDALIFVPRAQLRFDLARTRSRPWECQSSMTSFIQHGWNDFCTPTPSRLRAWVSITNANRHEIRSISIDKMQAREETNLDELMRCSLSTLPGVEMQYPGIRL</sequence>
<protein>
    <submittedName>
        <fullName evidence="2">Uncharacterized protein</fullName>
    </submittedName>
</protein>
<dbReference type="AlphaFoldDB" id="A0AAN9QAW9"/>
<dbReference type="Proteomes" id="UP001367508">
    <property type="component" value="Unassembled WGS sequence"/>
</dbReference>
<keyword evidence="3" id="KW-1185">Reference proteome</keyword>
<organism evidence="2 3">
    <name type="scientific">Canavalia gladiata</name>
    <name type="common">Sword bean</name>
    <name type="synonym">Dolichos gladiatus</name>
    <dbReference type="NCBI Taxonomy" id="3824"/>
    <lineage>
        <taxon>Eukaryota</taxon>
        <taxon>Viridiplantae</taxon>
        <taxon>Streptophyta</taxon>
        <taxon>Embryophyta</taxon>
        <taxon>Tracheophyta</taxon>
        <taxon>Spermatophyta</taxon>
        <taxon>Magnoliopsida</taxon>
        <taxon>eudicotyledons</taxon>
        <taxon>Gunneridae</taxon>
        <taxon>Pentapetalae</taxon>
        <taxon>rosids</taxon>
        <taxon>fabids</taxon>
        <taxon>Fabales</taxon>
        <taxon>Fabaceae</taxon>
        <taxon>Papilionoideae</taxon>
        <taxon>50 kb inversion clade</taxon>
        <taxon>NPAAA clade</taxon>
        <taxon>indigoferoid/millettioid clade</taxon>
        <taxon>Phaseoleae</taxon>
        <taxon>Canavalia</taxon>
    </lineage>
</organism>
<proteinExistence type="predicted"/>
<evidence type="ECO:0000313" key="3">
    <source>
        <dbReference type="Proteomes" id="UP001367508"/>
    </source>
</evidence>
<evidence type="ECO:0000313" key="2">
    <source>
        <dbReference type="EMBL" id="KAK7328457.1"/>
    </source>
</evidence>
<gene>
    <name evidence="2" type="ORF">VNO77_22564</name>
</gene>